<accession>A0A017HTX8</accession>
<gene>
    <name evidence="1" type="ORF">Rumeso_00522</name>
</gene>
<keyword evidence="2" id="KW-1185">Reference proteome</keyword>
<proteinExistence type="predicted"/>
<comment type="caution">
    <text evidence="1">The sequence shown here is derived from an EMBL/GenBank/DDBJ whole genome shotgun (WGS) entry which is preliminary data.</text>
</comment>
<evidence type="ECO:0000313" key="1">
    <source>
        <dbReference type="EMBL" id="EYD77795.1"/>
    </source>
</evidence>
<dbReference type="EMBL" id="AOSK01000021">
    <property type="protein sequence ID" value="EYD77795.1"/>
    <property type="molecule type" value="Genomic_DNA"/>
</dbReference>
<dbReference type="HOGENOM" id="CLU_194539_1_0_5"/>
<dbReference type="STRING" id="442562.Rumeso_00522"/>
<name>A0A017HTX8_9RHOB</name>
<dbReference type="RefSeq" id="WP_037281186.1">
    <property type="nucleotide sequence ID" value="NZ_KK088582.1"/>
</dbReference>
<sequence length="75" mass="8685">MTDEPDSLTLRYLPRLDEKMDRPGDQVSDLSAEIRAIKSHMAGFMQNEVAQDGAIATIRQRLDRIERRLDLQETR</sequence>
<dbReference type="AlphaFoldDB" id="A0A017HTX8"/>
<evidence type="ECO:0000313" key="2">
    <source>
        <dbReference type="Proteomes" id="UP000019666"/>
    </source>
</evidence>
<dbReference type="Proteomes" id="UP000019666">
    <property type="component" value="Unassembled WGS sequence"/>
</dbReference>
<organism evidence="1 2">
    <name type="scientific">Rubellimicrobium mesophilum DSM 19309</name>
    <dbReference type="NCBI Taxonomy" id="442562"/>
    <lineage>
        <taxon>Bacteria</taxon>
        <taxon>Pseudomonadati</taxon>
        <taxon>Pseudomonadota</taxon>
        <taxon>Alphaproteobacteria</taxon>
        <taxon>Rhodobacterales</taxon>
        <taxon>Roseobacteraceae</taxon>
        <taxon>Rubellimicrobium</taxon>
    </lineage>
</organism>
<dbReference type="OrthoDB" id="7282689at2"/>
<reference evidence="1 2" key="1">
    <citation type="submission" date="2013-02" db="EMBL/GenBank/DDBJ databases">
        <authorList>
            <person name="Fiebig A."/>
            <person name="Goeker M."/>
            <person name="Klenk H.-P.P."/>
        </authorList>
    </citation>
    <scope>NUCLEOTIDE SEQUENCE [LARGE SCALE GENOMIC DNA]</scope>
    <source>
        <strain evidence="1 2">DSM 19309</strain>
    </source>
</reference>
<protein>
    <submittedName>
        <fullName evidence="1">Uncharacterized protein</fullName>
    </submittedName>
</protein>